<sequence>MKLHCLIILNFIALTACNQVDSTSTTSQRNVQTAKGKIENKKTGIPQLDTSRITFTSINQVVQSKKFNAWVELKDSTASLALHFDSSNQDTLSMSYSPECWLFYPFKVEDNQIILYWDNLIDSKYDFDIVKAINKTDKRFIGKPFMTLELINDTTLKATYLIPDLIKKINNSSKERILFPEKFTLSQEFYL</sequence>
<reference evidence="2 3" key="1">
    <citation type="submission" date="2018-04" db="EMBL/GenBank/DDBJ databases">
        <title>Adhaeribacter sp. HMF7616 genome sequencing and assembly.</title>
        <authorList>
            <person name="Kang H."/>
            <person name="Kang J."/>
            <person name="Cha I."/>
            <person name="Kim H."/>
            <person name="Joh K."/>
        </authorList>
    </citation>
    <scope>NUCLEOTIDE SEQUENCE [LARGE SCALE GENOMIC DNA]</scope>
    <source>
        <strain evidence="2 3">HMF7616</strain>
    </source>
</reference>
<evidence type="ECO:0000256" key="1">
    <source>
        <dbReference type="SAM" id="SignalP"/>
    </source>
</evidence>
<protein>
    <submittedName>
        <fullName evidence="2">Uncharacterized protein</fullName>
    </submittedName>
</protein>
<feature type="chain" id="PRO_5016942791" evidence="1">
    <location>
        <begin position="19"/>
        <end position="191"/>
    </location>
</feature>
<keyword evidence="3" id="KW-1185">Reference proteome</keyword>
<evidence type="ECO:0000313" key="2">
    <source>
        <dbReference type="EMBL" id="RDC63550.1"/>
    </source>
</evidence>
<organism evidence="2 3">
    <name type="scientific">Adhaeribacter pallidiroseus</name>
    <dbReference type="NCBI Taxonomy" id="2072847"/>
    <lineage>
        <taxon>Bacteria</taxon>
        <taxon>Pseudomonadati</taxon>
        <taxon>Bacteroidota</taxon>
        <taxon>Cytophagia</taxon>
        <taxon>Cytophagales</taxon>
        <taxon>Hymenobacteraceae</taxon>
        <taxon>Adhaeribacter</taxon>
    </lineage>
</organism>
<gene>
    <name evidence="2" type="ORF">AHMF7616_02155</name>
</gene>
<feature type="signal peptide" evidence="1">
    <location>
        <begin position="1"/>
        <end position="18"/>
    </location>
</feature>
<dbReference type="EMBL" id="QASA01000001">
    <property type="protein sequence ID" value="RDC63550.1"/>
    <property type="molecule type" value="Genomic_DNA"/>
</dbReference>
<keyword evidence="1" id="KW-0732">Signal</keyword>
<dbReference type="RefSeq" id="WP_115372829.1">
    <property type="nucleotide sequence ID" value="NZ_QASA01000001.1"/>
</dbReference>
<dbReference type="PROSITE" id="PS51257">
    <property type="entry name" value="PROKAR_LIPOPROTEIN"/>
    <property type="match status" value="1"/>
</dbReference>
<dbReference type="Proteomes" id="UP000253919">
    <property type="component" value="Unassembled WGS sequence"/>
</dbReference>
<accession>A0A369QGZ5</accession>
<comment type="caution">
    <text evidence="2">The sequence shown here is derived from an EMBL/GenBank/DDBJ whole genome shotgun (WGS) entry which is preliminary data.</text>
</comment>
<evidence type="ECO:0000313" key="3">
    <source>
        <dbReference type="Proteomes" id="UP000253919"/>
    </source>
</evidence>
<dbReference type="OrthoDB" id="788866at2"/>
<name>A0A369QGZ5_9BACT</name>
<dbReference type="AlphaFoldDB" id="A0A369QGZ5"/>
<proteinExistence type="predicted"/>